<reference evidence="3" key="2">
    <citation type="journal article" date="2020" name="Microorganisms">
        <title>Osmotic Adaptation and Compatible Solute Biosynthesis of Phototrophic Bacteria as Revealed from Genome Analyses.</title>
        <authorList>
            <person name="Imhoff J.F."/>
            <person name="Rahn T."/>
            <person name="Kunzel S."/>
            <person name="Keller A."/>
            <person name="Neulinger S.C."/>
        </authorList>
    </citation>
    <scope>NUCLEOTIDE SEQUENCE</scope>
    <source>
        <strain evidence="3">DSM 11080</strain>
    </source>
</reference>
<feature type="region of interest" description="Disordered" evidence="1">
    <location>
        <begin position="54"/>
        <end position="109"/>
    </location>
</feature>
<dbReference type="InterPro" id="IPR006640">
    <property type="entry name" value="SprT-like_domain"/>
</dbReference>
<feature type="compositionally biased region" description="Basic residues" evidence="1">
    <location>
        <begin position="97"/>
        <end position="109"/>
    </location>
</feature>
<protein>
    <recommendedName>
        <fullName evidence="2">SprT-like domain-containing protein</fullName>
    </recommendedName>
</protein>
<dbReference type="SMART" id="SM00731">
    <property type="entry name" value="SprT"/>
    <property type="match status" value="1"/>
</dbReference>
<evidence type="ECO:0000259" key="2">
    <source>
        <dbReference type="SMART" id="SM00731"/>
    </source>
</evidence>
<dbReference type="Pfam" id="PF10263">
    <property type="entry name" value="SprT-like"/>
    <property type="match status" value="1"/>
</dbReference>
<evidence type="ECO:0000256" key="1">
    <source>
        <dbReference type="SAM" id="MobiDB-lite"/>
    </source>
</evidence>
<evidence type="ECO:0000313" key="3">
    <source>
        <dbReference type="EMBL" id="MBK1704149.1"/>
    </source>
</evidence>
<feature type="region of interest" description="Disordered" evidence="1">
    <location>
        <begin position="123"/>
        <end position="159"/>
    </location>
</feature>
<feature type="domain" description="SprT-like" evidence="2">
    <location>
        <begin position="175"/>
        <end position="328"/>
    </location>
</feature>
<name>A0AAJ0X8S5_9GAMM</name>
<dbReference type="EMBL" id="NRSJ01000007">
    <property type="protein sequence ID" value="MBK1704149.1"/>
    <property type="molecule type" value="Genomic_DNA"/>
</dbReference>
<accession>A0AAJ0X8S5</accession>
<dbReference type="PANTHER" id="PTHR38773:SF1">
    <property type="entry name" value="PROTEIN SPRT"/>
    <property type="match status" value="1"/>
</dbReference>
<comment type="caution">
    <text evidence="3">The sequence shown here is derived from an EMBL/GenBank/DDBJ whole genome shotgun (WGS) entry which is preliminary data.</text>
</comment>
<dbReference type="AlphaFoldDB" id="A0AAJ0X8S5"/>
<sequence length="332" mass="36539">MGSTAVLTKAVSRSFACLITEPAPLLSSHRNACPLPASAKQVVDLATIARSEAGAEAHPANAGATNKKEGRGPPLFGAAPNETLPKAASHGVCSGSRIKKPRDRGHRARGTGRDIAQFHLSISQPPDDNAVVSETQNPSADLKSTPASTQCPAQPPRPQPAGLEQLIAAARARTHALLRQTLDQRGSAGTGLRIELRFDLRGRTAGQVRIRSRGDYLIRYNPELLRRGGADFLERTVPHEVAHVVAHERFGPMIRPHGPEWQRIMRTLGAEPSRCHNYDVTDLGQRRLQRFDYHCSCAEHCLTSIRHNRIVKGQRYYCRRCGEPLRRGRRDR</sequence>
<feature type="compositionally biased region" description="Low complexity" evidence="1">
    <location>
        <begin position="54"/>
        <end position="64"/>
    </location>
</feature>
<keyword evidence="4" id="KW-1185">Reference proteome</keyword>
<gene>
    <name evidence="3" type="ORF">CKO40_06200</name>
</gene>
<proteinExistence type="predicted"/>
<reference evidence="3" key="1">
    <citation type="submission" date="2017-08" db="EMBL/GenBank/DDBJ databases">
        <authorList>
            <person name="Imhoff J.F."/>
            <person name="Rahn T."/>
            <person name="Kuenzel S."/>
            <person name="Neulinger S.C."/>
        </authorList>
    </citation>
    <scope>NUCLEOTIDE SEQUENCE</scope>
    <source>
        <strain evidence="3">DSM 11080</strain>
    </source>
</reference>
<dbReference type="GO" id="GO:0006950">
    <property type="term" value="P:response to stress"/>
    <property type="evidence" value="ECO:0007669"/>
    <property type="project" value="UniProtKB-ARBA"/>
</dbReference>
<dbReference type="PANTHER" id="PTHR38773">
    <property type="entry name" value="PROTEIN SPRT"/>
    <property type="match status" value="1"/>
</dbReference>
<organism evidence="3 4">
    <name type="scientific">Halochromatium glycolicum</name>
    <dbReference type="NCBI Taxonomy" id="85075"/>
    <lineage>
        <taxon>Bacteria</taxon>
        <taxon>Pseudomonadati</taxon>
        <taxon>Pseudomonadota</taxon>
        <taxon>Gammaproteobacteria</taxon>
        <taxon>Chromatiales</taxon>
        <taxon>Chromatiaceae</taxon>
        <taxon>Halochromatium</taxon>
    </lineage>
</organism>
<evidence type="ECO:0000313" key="4">
    <source>
        <dbReference type="Proteomes" id="UP001296776"/>
    </source>
</evidence>
<feature type="compositionally biased region" description="Polar residues" evidence="1">
    <location>
        <begin position="123"/>
        <end position="139"/>
    </location>
</feature>
<dbReference type="Proteomes" id="UP001296776">
    <property type="component" value="Unassembled WGS sequence"/>
</dbReference>